<proteinExistence type="predicted"/>
<keyword evidence="1" id="KW-0812">Transmembrane</keyword>
<reference evidence="3 4" key="1">
    <citation type="journal article" date="2018" name="Genome Biol. Evol.">
        <title>Multiple Roots of Fruiting Body Formation in Amoebozoa.</title>
        <authorList>
            <person name="Hillmann F."/>
            <person name="Forbes G."/>
            <person name="Novohradska S."/>
            <person name="Ferling I."/>
            <person name="Riege K."/>
            <person name="Groth M."/>
            <person name="Westermann M."/>
            <person name="Marz M."/>
            <person name="Spaller T."/>
            <person name="Winckler T."/>
            <person name="Schaap P."/>
            <person name="Glockner G."/>
        </authorList>
    </citation>
    <scope>NUCLEOTIDE SEQUENCE [LARGE SCALE GENOMIC DNA]</scope>
    <source>
        <strain evidence="3 4">Jena</strain>
    </source>
</reference>
<evidence type="ECO:0000256" key="1">
    <source>
        <dbReference type="SAM" id="Phobius"/>
    </source>
</evidence>
<keyword evidence="1" id="KW-0472">Membrane</keyword>
<protein>
    <submittedName>
        <fullName evidence="3">Uncharacterized protein</fullName>
    </submittedName>
</protein>
<name>A0A2P6MQ05_9EUKA</name>
<keyword evidence="4" id="KW-1185">Reference proteome</keyword>
<gene>
    <name evidence="3" type="ORF">PROFUN_16468</name>
</gene>
<keyword evidence="1" id="KW-1133">Transmembrane helix</keyword>
<feature type="chain" id="PRO_5015179772" evidence="2">
    <location>
        <begin position="21"/>
        <end position="865"/>
    </location>
</feature>
<dbReference type="EMBL" id="MDYQ01000550">
    <property type="protein sequence ID" value="PRP73766.1"/>
    <property type="molecule type" value="Genomic_DNA"/>
</dbReference>
<dbReference type="InParanoid" id="A0A2P6MQ05"/>
<feature type="transmembrane region" description="Helical" evidence="1">
    <location>
        <begin position="829"/>
        <end position="852"/>
    </location>
</feature>
<comment type="caution">
    <text evidence="3">The sequence shown here is derived from an EMBL/GenBank/DDBJ whole genome shotgun (WGS) entry which is preliminary data.</text>
</comment>
<evidence type="ECO:0000256" key="2">
    <source>
        <dbReference type="SAM" id="SignalP"/>
    </source>
</evidence>
<evidence type="ECO:0000313" key="3">
    <source>
        <dbReference type="EMBL" id="PRP73766.1"/>
    </source>
</evidence>
<dbReference type="AlphaFoldDB" id="A0A2P6MQ05"/>
<evidence type="ECO:0000313" key="4">
    <source>
        <dbReference type="Proteomes" id="UP000241769"/>
    </source>
</evidence>
<dbReference type="Proteomes" id="UP000241769">
    <property type="component" value="Unassembled WGS sequence"/>
</dbReference>
<accession>A0A2P6MQ05</accession>
<organism evidence="3 4">
    <name type="scientific">Planoprotostelium fungivorum</name>
    <dbReference type="NCBI Taxonomy" id="1890364"/>
    <lineage>
        <taxon>Eukaryota</taxon>
        <taxon>Amoebozoa</taxon>
        <taxon>Evosea</taxon>
        <taxon>Variosea</taxon>
        <taxon>Cavosteliida</taxon>
        <taxon>Cavosteliaceae</taxon>
        <taxon>Planoprotostelium</taxon>
    </lineage>
</organism>
<sequence length="865" mass="95591">MHVFRHLLFLVCLWATASVADDCFFLSNCTLLAAESRCWNCSSGQSLPTAESTIHFASLRDVSVNLGSIQVKDIILRDSQVTFIESNVSSVNLNMLDSTFNLNNTTLTVEEHFAARRSQLDLSDQAAIFTNTATFRKTTLTFDGGNTFNCTSALFTDGTFHIRGRSTWNGHLNVSSSVFYFSGSSLDTYIAATSWTIRSTMLSVFWGDFTFSLPVTMINVTTSSYDHGLYLNRESSIVDSTIDGDLYCKTSCNVSDSTLPNIPGSSTVYLSGHIRVKAELRGGRSVAHTTIVGSSDLVVEVEDDLSFDNVTLIGPISSNTSQPGMASWLAGSKEGTITIKNTVIHGAWSFSGDRTYRFSLNSAESITGTSELHLMGSWTIKKIRGNSLTVDQIDGGYNSDGRDNAGIDTDRLIIGRLLVSPSYFIQLSNSTPYSIRSILLVDHDQSTLEPVRGGIPTNFLDRLKLESESHCLKTVRNSNLSVSYNHVGLYVTYVPPAPNVMYGWSDGIHTYLRTPDDNNYCTDVNLDHHDLLVVDADGQHRVTTYADKITQPGFTIYRLDALPDENGCTNKQVTVYLKLGDILSNGIQVDILPGDVIENQYYPWGNYNETDLWMGALDGEDSGKIRVLWNATRVPQPCGYKAELFTFNNVSTAVSHGNITLHAVSKDVKPACYIEAQSLPKLSIIYIKGDSYLVRQPYVPPASWIYPADYFLSLVPAEPSITPDDFKLTKNDTARNDTVWKIGSSLPSVYCPCGYYHVLLMLYLTNGTLILTKDIYNANDTMGVPYGEYVAYATGICSRSTYNLVGGYGRTIRREISLEQATTFELPRWVVPACIAGVLLTIIIIVLAVVIISKRKQRINYVQIQ</sequence>
<keyword evidence="2" id="KW-0732">Signal</keyword>
<feature type="signal peptide" evidence="2">
    <location>
        <begin position="1"/>
        <end position="20"/>
    </location>
</feature>